<dbReference type="InterPro" id="IPR045749">
    <property type="entry name" value="DUF6090"/>
</dbReference>
<accession>A0A5D0GLD7</accession>
<keyword evidence="1" id="KW-1133">Transmembrane helix</keyword>
<feature type="transmembrane region" description="Helical" evidence="1">
    <location>
        <begin position="21"/>
        <end position="42"/>
    </location>
</feature>
<dbReference type="Pfam" id="PF19578">
    <property type="entry name" value="DUF6090"/>
    <property type="match status" value="1"/>
</dbReference>
<comment type="caution">
    <text evidence="2">The sequence shown here is derived from an EMBL/GenBank/DDBJ whole genome shotgun (WGS) entry which is preliminary data.</text>
</comment>
<keyword evidence="3" id="KW-1185">Reference proteome</keyword>
<sequence>MIKFFRKIRYNLMEQNKSGKYFKYAIGEIILVVIGILIALQINNWNEKRKEQEKGQVYLERLKENLILDLEHLELNINFYKQVFEYGNLALAYSDGDTIESKNNWEILVAFFHASQIWPLILTSSTYEELKSSGELSLLQSVDLRNSLSYFYGGGLERYNHTVGIYPPYRKMVRGLIPTKIQNYMWDHCHVTRNDAQILKACDSFISEEECKHILDGLINNSILIEELRYFMSGIKVGLDTITEQLKLCQLMLDEINTIQNN</sequence>
<evidence type="ECO:0000313" key="3">
    <source>
        <dbReference type="Proteomes" id="UP000324550"/>
    </source>
</evidence>
<dbReference type="EMBL" id="VSFC01000005">
    <property type="protein sequence ID" value="TYA59666.1"/>
    <property type="molecule type" value="Genomic_DNA"/>
</dbReference>
<dbReference type="OrthoDB" id="821805at2"/>
<reference evidence="2 3" key="1">
    <citation type="submission" date="2019-08" db="EMBL/GenBank/DDBJ databases">
        <title>Formosa sediminis sp. nov., isolated from marine sediment.</title>
        <authorList>
            <person name="Cao W.R."/>
        </authorList>
    </citation>
    <scope>NUCLEOTIDE SEQUENCE [LARGE SCALE GENOMIC DNA]</scope>
    <source>
        <strain evidence="2 3">1494</strain>
    </source>
</reference>
<organism evidence="2 3">
    <name type="scientific">Formosa maritima</name>
    <dbReference type="NCBI Taxonomy" id="2592046"/>
    <lineage>
        <taxon>Bacteria</taxon>
        <taxon>Pseudomonadati</taxon>
        <taxon>Bacteroidota</taxon>
        <taxon>Flavobacteriia</taxon>
        <taxon>Flavobacteriales</taxon>
        <taxon>Flavobacteriaceae</taxon>
        <taxon>Formosa</taxon>
    </lineage>
</organism>
<evidence type="ECO:0000256" key="1">
    <source>
        <dbReference type="SAM" id="Phobius"/>
    </source>
</evidence>
<gene>
    <name evidence="2" type="ORF">FVF61_01030</name>
</gene>
<evidence type="ECO:0000313" key="2">
    <source>
        <dbReference type="EMBL" id="TYA59666.1"/>
    </source>
</evidence>
<keyword evidence="1" id="KW-0812">Transmembrane</keyword>
<keyword evidence="1" id="KW-0472">Membrane</keyword>
<dbReference type="Proteomes" id="UP000324550">
    <property type="component" value="Unassembled WGS sequence"/>
</dbReference>
<protein>
    <submittedName>
        <fullName evidence="2">Uncharacterized protein</fullName>
    </submittedName>
</protein>
<proteinExistence type="predicted"/>
<dbReference type="AlphaFoldDB" id="A0A5D0GLD7"/>
<name>A0A5D0GLD7_9FLAO</name>